<proteinExistence type="predicted"/>
<evidence type="ECO:0000313" key="4">
    <source>
        <dbReference type="Proteomes" id="UP000663887"/>
    </source>
</evidence>
<name>A0A816WJT2_9BILA</name>
<evidence type="ECO:0000313" key="3">
    <source>
        <dbReference type="EMBL" id="CAF2135499.1"/>
    </source>
</evidence>
<dbReference type="Pfam" id="PF13843">
    <property type="entry name" value="DDE_Tnp_1_7"/>
    <property type="match status" value="1"/>
</dbReference>
<dbReference type="AlphaFoldDB" id="A0A816WJT2"/>
<evidence type="ECO:0000313" key="2">
    <source>
        <dbReference type="EMBL" id="CAF2045347.1"/>
    </source>
</evidence>
<sequence>MFADVISRNRIMYLLSILHFHDNVLEKNKVEQVEPLLTYFNERCKFIVKPEKNLSIDEQIIGYKGTTAHTSFWQVMPKKPTKRGFKVWTRCGITAFVYEMILHYGLAELDLVKDVPAGSSMFMDNYLASCKLIKTLAQPGYGVTCTVRSNRLQKCPISTEKQFGKKKRGYYEYFISNDNTCIVVGCKDSTRALLGSNHIGVQTEIKL</sequence>
<accession>A0A816WJT2</accession>
<dbReference type="PANTHER" id="PTHR47272:SF1">
    <property type="entry name" value="PIGGYBAC TRANSPOSABLE ELEMENT-DERIVED PROTEIN 3-LIKE"/>
    <property type="match status" value="1"/>
</dbReference>
<dbReference type="InterPro" id="IPR029526">
    <property type="entry name" value="PGBD"/>
</dbReference>
<evidence type="ECO:0000259" key="1">
    <source>
        <dbReference type="Pfam" id="PF13843"/>
    </source>
</evidence>
<dbReference type="Proteomes" id="UP000663856">
    <property type="component" value="Unassembled WGS sequence"/>
</dbReference>
<protein>
    <recommendedName>
        <fullName evidence="1">PiggyBac transposable element-derived protein domain-containing protein</fullName>
    </recommendedName>
</protein>
<dbReference type="PANTHER" id="PTHR47272">
    <property type="entry name" value="DDE_TNP_1_7 DOMAIN-CONTAINING PROTEIN"/>
    <property type="match status" value="1"/>
</dbReference>
<organism evidence="3 4">
    <name type="scientific">Rotaria magnacalcarata</name>
    <dbReference type="NCBI Taxonomy" id="392030"/>
    <lineage>
        <taxon>Eukaryota</taxon>
        <taxon>Metazoa</taxon>
        <taxon>Spiralia</taxon>
        <taxon>Gnathifera</taxon>
        <taxon>Rotifera</taxon>
        <taxon>Eurotatoria</taxon>
        <taxon>Bdelloidea</taxon>
        <taxon>Philodinida</taxon>
        <taxon>Philodinidae</taxon>
        <taxon>Rotaria</taxon>
    </lineage>
</organism>
<comment type="caution">
    <text evidence="3">The sequence shown here is derived from an EMBL/GenBank/DDBJ whole genome shotgun (WGS) entry which is preliminary data.</text>
</comment>
<feature type="domain" description="PiggyBac transposable element-derived protein" evidence="1">
    <location>
        <begin position="2"/>
        <end position="174"/>
    </location>
</feature>
<gene>
    <name evidence="2" type="ORF">WKI299_LOCUS9084</name>
    <name evidence="3" type="ORF">XDN619_LOCUS25770</name>
</gene>
<dbReference type="Proteomes" id="UP000663887">
    <property type="component" value="Unassembled WGS sequence"/>
</dbReference>
<dbReference type="EMBL" id="CAJNRG010011855">
    <property type="protein sequence ID" value="CAF2135499.1"/>
    <property type="molecule type" value="Genomic_DNA"/>
</dbReference>
<dbReference type="EMBL" id="CAJNRF010002995">
    <property type="protein sequence ID" value="CAF2045347.1"/>
    <property type="molecule type" value="Genomic_DNA"/>
</dbReference>
<reference evidence="3" key="1">
    <citation type="submission" date="2021-02" db="EMBL/GenBank/DDBJ databases">
        <authorList>
            <person name="Nowell W R."/>
        </authorList>
    </citation>
    <scope>NUCLEOTIDE SEQUENCE</scope>
</reference>